<dbReference type="GO" id="GO:0005737">
    <property type="term" value="C:cytoplasm"/>
    <property type="evidence" value="ECO:0000318"/>
    <property type="project" value="GO_Central"/>
</dbReference>
<dbReference type="GO" id="GO:0045505">
    <property type="term" value="F:dynein intermediate chain binding"/>
    <property type="evidence" value="ECO:0000318"/>
    <property type="project" value="GO_Central"/>
</dbReference>
<dbReference type="InParanoid" id="A0A6I8N9Z7"/>
<evidence type="ECO:0000256" key="1">
    <source>
        <dbReference type="ARBA" id="ARBA00007191"/>
    </source>
</evidence>
<name>A0A6I8N9Z7_ORNAN</name>
<dbReference type="Gene3D" id="3.30.450.30">
    <property type="entry name" value="Dynein light chain 2a, cytoplasmic"/>
    <property type="match status" value="1"/>
</dbReference>
<reference evidence="3 4" key="1">
    <citation type="journal article" date="2008" name="Nature">
        <title>Genome analysis of the platypus reveals unique signatures of evolution.</title>
        <authorList>
            <person name="Warren W.C."/>
            <person name="Hillier L.W."/>
            <person name="Marshall Graves J.A."/>
            <person name="Birney E."/>
            <person name="Ponting C.P."/>
            <person name="Grutzner F."/>
            <person name="Belov K."/>
            <person name="Miller W."/>
            <person name="Clarke L."/>
            <person name="Chinwalla A.T."/>
            <person name="Yang S.P."/>
            <person name="Heger A."/>
            <person name="Locke D.P."/>
            <person name="Miethke P."/>
            <person name="Waters P.D."/>
            <person name="Veyrunes F."/>
            <person name="Fulton L."/>
            <person name="Fulton B."/>
            <person name="Graves T."/>
            <person name="Wallis J."/>
            <person name="Puente X.S."/>
            <person name="Lopez-Otin C."/>
            <person name="Ordonez G.R."/>
            <person name="Eichler E.E."/>
            <person name="Chen L."/>
            <person name="Cheng Z."/>
            <person name="Deakin J.E."/>
            <person name="Alsop A."/>
            <person name="Thompson K."/>
            <person name="Kirby P."/>
            <person name="Papenfuss A.T."/>
            <person name="Wakefield M.J."/>
            <person name="Olender T."/>
            <person name="Lancet D."/>
            <person name="Huttley G.A."/>
            <person name="Smit A.F."/>
            <person name="Pask A."/>
            <person name="Temple-Smith P."/>
            <person name="Batzer M.A."/>
            <person name="Walker J.A."/>
            <person name="Konkel M.K."/>
            <person name="Harris R.S."/>
            <person name="Whittington C.M."/>
            <person name="Wong E.S."/>
            <person name="Gemmell N.J."/>
            <person name="Buschiazzo E."/>
            <person name="Vargas Jentzsch I.M."/>
            <person name="Merkel A."/>
            <person name="Schmitz J."/>
            <person name="Zemann A."/>
            <person name="Churakov G."/>
            <person name="Kriegs J.O."/>
            <person name="Brosius J."/>
            <person name="Murchison E.P."/>
            <person name="Sachidanandam R."/>
            <person name="Smith C."/>
            <person name="Hannon G.J."/>
            <person name="Tsend-Ayush E."/>
            <person name="McMillan D."/>
            <person name="Attenborough R."/>
            <person name="Rens W."/>
            <person name="Ferguson-Smith M."/>
            <person name="Lefevre C.M."/>
            <person name="Sharp J.A."/>
            <person name="Nicholas K.R."/>
            <person name="Ray D.A."/>
            <person name="Kube M."/>
            <person name="Reinhardt R."/>
            <person name="Pringle T.H."/>
            <person name="Taylor J."/>
            <person name="Jones R.C."/>
            <person name="Nixon B."/>
            <person name="Dacheux J.L."/>
            <person name="Niwa H."/>
            <person name="Sekita Y."/>
            <person name="Huang X."/>
            <person name="Stark A."/>
            <person name="Kheradpour P."/>
            <person name="Kellis M."/>
            <person name="Flicek P."/>
            <person name="Chen Y."/>
            <person name="Webber C."/>
            <person name="Hardison R."/>
            <person name="Nelson J."/>
            <person name="Hallsworth-Pepin K."/>
            <person name="Delehaunty K."/>
            <person name="Markovic C."/>
            <person name="Minx P."/>
            <person name="Feng Y."/>
            <person name="Kremitzki C."/>
            <person name="Mitreva M."/>
            <person name="Glasscock J."/>
            <person name="Wylie T."/>
            <person name="Wohldmann P."/>
            <person name="Thiru P."/>
            <person name="Nhan M.N."/>
            <person name="Pohl C.S."/>
            <person name="Smith S.M."/>
            <person name="Hou S."/>
            <person name="Nefedov M."/>
            <person name="de Jong P.J."/>
            <person name="Renfree M.B."/>
            <person name="Mardis E.R."/>
            <person name="Wilson R.K."/>
        </authorList>
    </citation>
    <scope>NUCLEOTIDE SEQUENCE [LARGE SCALE GENOMIC DNA]</scope>
    <source>
        <strain evidence="3 4">Glennie</strain>
    </source>
</reference>
<protein>
    <recommendedName>
        <fullName evidence="2">Roadblock/LAMTOR2 domain-containing protein</fullName>
    </recommendedName>
</protein>
<dbReference type="Pfam" id="PF03259">
    <property type="entry name" value="Robl_LC7"/>
    <property type="match status" value="1"/>
</dbReference>
<dbReference type="GO" id="GO:0007018">
    <property type="term" value="P:microtubule-based movement"/>
    <property type="evidence" value="ECO:0000318"/>
    <property type="project" value="GO_Central"/>
</dbReference>
<dbReference type="AlphaFoldDB" id="A0A6I8N9Z7"/>
<dbReference type="InterPro" id="IPR004942">
    <property type="entry name" value="Roadblock/LAMTOR2_dom"/>
</dbReference>
<evidence type="ECO:0000313" key="4">
    <source>
        <dbReference type="Proteomes" id="UP000002279"/>
    </source>
</evidence>
<dbReference type="GO" id="GO:0005868">
    <property type="term" value="C:cytoplasmic dynein complex"/>
    <property type="evidence" value="ECO:0000318"/>
    <property type="project" value="GO_Central"/>
</dbReference>
<dbReference type="GO" id="GO:0005813">
    <property type="term" value="C:centrosome"/>
    <property type="evidence" value="ECO:0000318"/>
    <property type="project" value="GO_Central"/>
</dbReference>
<dbReference type="FunCoup" id="A0A6I8N9Z7">
    <property type="interactions" value="783"/>
</dbReference>
<dbReference type="Bgee" id="ENSOANG00000050850">
    <property type="expression patterns" value="Expressed in testis and 7 other cell types or tissues"/>
</dbReference>
<keyword evidence="4" id="KW-1185">Reference proteome</keyword>
<evidence type="ECO:0000313" key="3">
    <source>
        <dbReference type="Ensembl" id="ENSOANP00000037879.1"/>
    </source>
</evidence>
<sequence length="136" mass="15381">MPLGDRGCGWPLRRLRSALHGSEAVLQRILSHRGVVGVMVIRADGIPLKTSLNYATTVQYGRHLHHLIELAGYAVKEFNPQDSLTLLRIKTEKYEILVIPGNLIFQATFCNFKKPPHPYTFGIKCCFEAYQTGIWT</sequence>
<dbReference type="PANTHER" id="PTHR10779">
    <property type="entry name" value="DYNEIN LIGHT CHAIN ROADBLOCK"/>
    <property type="match status" value="1"/>
</dbReference>
<proteinExistence type="inferred from homology"/>
<dbReference type="Ensembl" id="ENSOANT00000052435.1">
    <property type="protein sequence ID" value="ENSOANP00000037879.1"/>
    <property type="gene ID" value="ENSOANG00000050850.1"/>
</dbReference>
<gene>
    <name evidence="3" type="primary">LOC114807311</name>
</gene>
<dbReference type="SUPFAM" id="SSF103196">
    <property type="entry name" value="Roadblock/LC7 domain"/>
    <property type="match status" value="1"/>
</dbReference>
<dbReference type="SMART" id="SM00960">
    <property type="entry name" value="Robl_LC7"/>
    <property type="match status" value="1"/>
</dbReference>
<organism evidence="3 4">
    <name type="scientific">Ornithorhynchus anatinus</name>
    <name type="common">Duckbill platypus</name>
    <dbReference type="NCBI Taxonomy" id="9258"/>
    <lineage>
        <taxon>Eukaryota</taxon>
        <taxon>Metazoa</taxon>
        <taxon>Chordata</taxon>
        <taxon>Craniata</taxon>
        <taxon>Vertebrata</taxon>
        <taxon>Euteleostomi</taxon>
        <taxon>Mammalia</taxon>
        <taxon>Monotremata</taxon>
        <taxon>Ornithorhynchidae</taxon>
        <taxon>Ornithorhynchus</taxon>
    </lineage>
</organism>
<evidence type="ECO:0000259" key="2">
    <source>
        <dbReference type="SMART" id="SM00960"/>
    </source>
</evidence>
<dbReference type="GeneTree" id="ENSGT00940000168226"/>
<feature type="domain" description="Roadblock/LAMTOR2" evidence="2">
    <location>
        <begin position="22"/>
        <end position="109"/>
    </location>
</feature>
<accession>A0A6I8N9Z7</accession>
<dbReference type="Proteomes" id="UP000002279">
    <property type="component" value="Chromosome X2"/>
</dbReference>
<reference evidence="3" key="3">
    <citation type="submission" date="2025-09" db="UniProtKB">
        <authorList>
            <consortium name="Ensembl"/>
        </authorList>
    </citation>
    <scope>IDENTIFICATION</scope>
    <source>
        <strain evidence="3">Glennie</strain>
    </source>
</reference>
<reference evidence="3" key="2">
    <citation type="submission" date="2025-08" db="UniProtKB">
        <authorList>
            <consortium name="Ensembl"/>
        </authorList>
    </citation>
    <scope>IDENTIFICATION</scope>
    <source>
        <strain evidence="3">Glennie</strain>
    </source>
</reference>
<comment type="similarity">
    <text evidence="1">Belongs to the GAMAD family.</text>
</comment>